<evidence type="ECO:0000313" key="2">
    <source>
        <dbReference type="Proteomes" id="UP000605974"/>
    </source>
</evidence>
<dbReference type="Proteomes" id="UP000605974">
    <property type="component" value="Segment"/>
</dbReference>
<protein>
    <submittedName>
        <fullName evidence="1">Uncharacterized protein</fullName>
    </submittedName>
</protein>
<proteinExistence type="predicted"/>
<keyword evidence="2" id="KW-1185">Reference proteome</keyword>
<gene>
    <name evidence="1" type="ORF">PN09_149</name>
</gene>
<organism evidence="1 2">
    <name type="scientific">Pseudomonas phage PN09</name>
    <dbReference type="NCBI Taxonomy" id="2782564"/>
    <lineage>
        <taxon>Viruses</taxon>
        <taxon>Duplodnaviria</taxon>
        <taxon>Heunggongvirae</taxon>
        <taxon>Uroviricota</taxon>
        <taxon>Caudoviricetes</taxon>
        <taxon>Vandenendeviridae</taxon>
        <taxon>Gorskivirinae</taxon>
        <taxon>Otagovirus</taxon>
        <taxon>Otagovirus PN09</taxon>
    </lineage>
</organism>
<accession>A0A7S7YC22</accession>
<evidence type="ECO:0000313" key="1">
    <source>
        <dbReference type="EMBL" id="QPB10570.1"/>
    </source>
</evidence>
<dbReference type="EMBL" id="MW175491">
    <property type="protein sequence ID" value="QPB10570.1"/>
    <property type="molecule type" value="Genomic_DNA"/>
</dbReference>
<name>A0A7S7YC22_9CAUD</name>
<reference evidence="1" key="1">
    <citation type="submission" date="2020-10" db="EMBL/GenBank/DDBJ databases">
        <authorList>
            <person name="Ni P."/>
        </authorList>
    </citation>
    <scope>NUCLEOTIDE SEQUENCE</scope>
</reference>
<sequence>MNVASLIEWLQTMPQDAKVQVLSHTSGSGYYDQGGWCTVEDFTTKIDYQQWKDEGDTTPVEYIQGEHFELSTYQSETVLQIGVHNK</sequence>